<keyword evidence="7" id="KW-1185">Reference proteome</keyword>
<dbReference type="SUPFAM" id="SSF53822">
    <property type="entry name" value="Periplasmic binding protein-like I"/>
    <property type="match status" value="1"/>
</dbReference>
<dbReference type="AlphaFoldDB" id="A0A7X2V564"/>
<dbReference type="EMBL" id="WMIB01000011">
    <property type="protein sequence ID" value="MTH54135.1"/>
    <property type="molecule type" value="Genomic_DNA"/>
</dbReference>
<dbReference type="InterPro" id="IPR010982">
    <property type="entry name" value="Lambda_DNA-bd_dom_sf"/>
</dbReference>
<dbReference type="Gene3D" id="1.10.260.40">
    <property type="entry name" value="lambda repressor-like DNA-binding domains"/>
    <property type="match status" value="1"/>
</dbReference>
<dbReference type="PANTHER" id="PTHR30146:SF148">
    <property type="entry name" value="HTH-TYPE TRANSCRIPTIONAL REPRESSOR PURR-RELATED"/>
    <property type="match status" value="1"/>
</dbReference>
<dbReference type="SUPFAM" id="SSF47413">
    <property type="entry name" value="lambda repressor-like DNA-binding domains"/>
    <property type="match status" value="1"/>
</dbReference>
<evidence type="ECO:0000256" key="4">
    <source>
        <dbReference type="ARBA" id="ARBA00023163"/>
    </source>
</evidence>
<proteinExistence type="predicted"/>
<dbReference type="CDD" id="cd01392">
    <property type="entry name" value="HTH_LacI"/>
    <property type="match status" value="1"/>
</dbReference>
<comment type="caution">
    <text evidence="6">The sequence shown here is derived from an EMBL/GenBank/DDBJ whole genome shotgun (WGS) entry which is preliminary data.</text>
</comment>
<dbReference type="Proteomes" id="UP000434639">
    <property type="component" value="Unassembled WGS sequence"/>
</dbReference>
<dbReference type="SMART" id="SM00354">
    <property type="entry name" value="HTH_LACI"/>
    <property type="match status" value="1"/>
</dbReference>
<evidence type="ECO:0000259" key="5">
    <source>
        <dbReference type="PROSITE" id="PS50932"/>
    </source>
</evidence>
<reference evidence="6 7" key="1">
    <citation type="journal article" date="2017" name="Int. J. Syst. Evol. Microbiol.">
        <title>Bacillus mangrovi sp. nov., isolated from a sediment sample from a mangrove forest.</title>
        <authorList>
            <person name="Gupta V."/>
            <person name="Singh P.K."/>
            <person name="Korpole S."/>
            <person name="Tanuku N.R.S."/>
            <person name="Pinnaka A.K."/>
        </authorList>
    </citation>
    <scope>NUCLEOTIDE SEQUENCE [LARGE SCALE GENOMIC DNA]</scope>
    <source>
        <strain evidence="6 7">KCTC 33872</strain>
    </source>
</reference>
<evidence type="ECO:0000313" key="7">
    <source>
        <dbReference type="Proteomes" id="UP000434639"/>
    </source>
</evidence>
<dbReference type="CDD" id="cd06267">
    <property type="entry name" value="PBP1_LacI_sugar_binding-like"/>
    <property type="match status" value="1"/>
</dbReference>
<dbReference type="RefSeq" id="WP_155112656.1">
    <property type="nucleotide sequence ID" value="NZ_WMIB01000011.1"/>
</dbReference>
<dbReference type="InterPro" id="IPR046335">
    <property type="entry name" value="LacI/GalR-like_sensor"/>
</dbReference>
<dbReference type="InterPro" id="IPR028082">
    <property type="entry name" value="Peripla_BP_I"/>
</dbReference>
<sequence>MATIYDVAKKAGVSSTTVSKALNNYPDVSEKTKNVILTVAAEMGYLPNSHAQSLSTKKTWSVGVMFTEDNGVGMKHPFFNAVIESFRKHAENEGYDLVFPSRNLRNRNTSYLEYFQYRGVDGIIIICSDQNDPFVLEVLDSSIPIVVIDMDKVNSSVVHSDNVTGGEKAVEYLLSLGHRKIAHISGAPDTFSGSARIQGYRNAMSRAQLEIPEDYLVDGGMFSVREGQEAMEKLLTLPDRPTAVFAAGDLLAIGAMEAIKKAGLTVPEDISVIGFDDIEMAEFLSPKLTTVKQDTDEIGKQAVHLLVNQMNQKKKSLMSEMVPVTLIERESCKKLR</sequence>
<evidence type="ECO:0000313" key="6">
    <source>
        <dbReference type="EMBL" id="MTH54135.1"/>
    </source>
</evidence>
<dbReference type="Pfam" id="PF00356">
    <property type="entry name" value="LacI"/>
    <property type="match status" value="1"/>
</dbReference>
<dbReference type="GO" id="GO:0003700">
    <property type="term" value="F:DNA-binding transcription factor activity"/>
    <property type="evidence" value="ECO:0007669"/>
    <property type="project" value="TreeGrafter"/>
</dbReference>
<protein>
    <submittedName>
        <fullName evidence="6">Substrate-binding domain-containing protein</fullName>
    </submittedName>
</protein>
<dbReference type="PROSITE" id="PS00356">
    <property type="entry name" value="HTH_LACI_1"/>
    <property type="match status" value="1"/>
</dbReference>
<feature type="domain" description="HTH lacI-type" evidence="5">
    <location>
        <begin position="2"/>
        <end position="56"/>
    </location>
</feature>
<dbReference type="Gene3D" id="3.40.50.2300">
    <property type="match status" value="2"/>
</dbReference>
<dbReference type="PROSITE" id="PS50932">
    <property type="entry name" value="HTH_LACI_2"/>
    <property type="match status" value="1"/>
</dbReference>
<dbReference type="PANTHER" id="PTHR30146">
    <property type="entry name" value="LACI-RELATED TRANSCRIPTIONAL REPRESSOR"/>
    <property type="match status" value="1"/>
</dbReference>
<gene>
    <name evidence="6" type="ORF">GKZ89_12045</name>
</gene>
<keyword evidence="4" id="KW-0804">Transcription</keyword>
<keyword evidence="3" id="KW-0238">DNA-binding</keyword>
<dbReference type="Pfam" id="PF13377">
    <property type="entry name" value="Peripla_BP_3"/>
    <property type="match status" value="1"/>
</dbReference>
<organism evidence="6 7">
    <name type="scientific">Metabacillus mangrovi</name>
    <dbReference type="NCBI Taxonomy" id="1491830"/>
    <lineage>
        <taxon>Bacteria</taxon>
        <taxon>Bacillati</taxon>
        <taxon>Bacillota</taxon>
        <taxon>Bacilli</taxon>
        <taxon>Bacillales</taxon>
        <taxon>Bacillaceae</taxon>
        <taxon>Metabacillus</taxon>
    </lineage>
</organism>
<dbReference type="GO" id="GO:0000976">
    <property type="term" value="F:transcription cis-regulatory region binding"/>
    <property type="evidence" value="ECO:0007669"/>
    <property type="project" value="TreeGrafter"/>
</dbReference>
<dbReference type="InterPro" id="IPR000843">
    <property type="entry name" value="HTH_LacI"/>
</dbReference>
<dbReference type="PRINTS" id="PR00036">
    <property type="entry name" value="HTHLACI"/>
</dbReference>
<keyword evidence="1" id="KW-0678">Repressor</keyword>
<name>A0A7X2V564_9BACI</name>
<dbReference type="OrthoDB" id="9775106at2"/>
<evidence type="ECO:0000256" key="3">
    <source>
        <dbReference type="ARBA" id="ARBA00023125"/>
    </source>
</evidence>
<evidence type="ECO:0000256" key="1">
    <source>
        <dbReference type="ARBA" id="ARBA00022491"/>
    </source>
</evidence>
<evidence type="ECO:0000256" key="2">
    <source>
        <dbReference type="ARBA" id="ARBA00023015"/>
    </source>
</evidence>
<keyword evidence="2" id="KW-0805">Transcription regulation</keyword>
<accession>A0A7X2V564</accession>